<dbReference type="RefSeq" id="WP_021603441.1">
    <property type="nucleotide sequence ID" value="NZ_KE951486.1"/>
</dbReference>
<protein>
    <recommendedName>
        <fullName evidence="2">Transposase IS204/IS1001/IS1096/IS1165 DDE domain-containing protein</fullName>
    </recommendedName>
</protein>
<gene>
    <name evidence="3" type="ORF">HMPREF1978_01292</name>
</gene>
<dbReference type="Proteomes" id="UP000016481">
    <property type="component" value="Unassembled WGS sequence"/>
</dbReference>
<evidence type="ECO:0000313" key="3">
    <source>
        <dbReference type="EMBL" id="ERH15132.1"/>
    </source>
</evidence>
<proteinExistence type="predicted"/>
<dbReference type="InterPro" id="IPR002560">
    <property type="entry name" value="Transposase_DDE"/>
</dbReference>
<dbReference type="Pfam" id="PF01610">
    <property type="entry name" value="DDE_Tnp_ISL3"/>
    <property type="match status" value="1"/>
</dbReference>
<organism evidence="3 4">
    <name type="scientific">Actinomyces graevenitzii F0530</name>
    <dbReference type="NCBI Taxonomy" id="1321817"/>
    <lineage>
        <taxon>Bacteria</taxon>
        <taxon>Bacillati</taxon>
        <taxon>Actinomycetota</taxon>
        <taxon>Actinomycetes</taxon>
        <taxon>Actinomycetales</taxon>
        <taxon>Actinomycetaceae</taxon>
        <taxon>Actinomyces</taxon>
    </lineage>
</organism>
<feature type="region of interest" description="Disordered" evidence="1">
    <location>
        <begin position="1"/>
        <end position="25"/>
    </location>
</feature>
<name>U1R9E3_9ACTO</name>
<dbReference type="AlphaFoldDB" id="U1R9E3"/>
<accession>U1R9E3</accession>
<dbReference type="EMBL" id="AWSC01000051">
    <property type="protein sequence ID" value="ERH15132.1"/>
    <property type="molecule type" value="Genomic_DNA"/>
</dbReference>
<reference evidence="3 4" key="1">
    <citation type="submission" date="2013-08" db="EMBL/GenBank/DDBJ databases">
        <authorList>
            <person name="Weinstock G."/>
            <person name="Sodergren E."/>
            <person name="Wylie T."/>
            <person name="Fulton L."/>
            <person name="Fulton R."/>
            <person name="Fronick C."/>
            <person name="O'Laughlin M."/>
            <person name="Godfrey J."/>
            <person name="Miner T."/>
            <person name="Herter B."/>
            <person name="Appelbaum E."/>
            <person name="Cordes M."/>
            <person name="Lek S."/>
            <person name="Wollam A."/>
            <person name="Pepin K.H."/>
            <person name="Palsikar V.B."/>
            <person name="Mitreva M."/>
            <person name="Wilson R.K."/>
        </authorList>
    </citation>
    <scope>NUCLEOTIDE SEQUENCE [LARGE SCALE GENOMIC DNA]</scope>
    <source>
        <strain evidence="3 4">F0530</strain>
    </source>
</reference>
<comment type="caution">
    <text evidence="3">The sequence shown here is derived from an EMBL/GenBank/DDBJ whole genome shotgun (WGS) entry which is preliminary data.</text>
</comment>
<dbReference type="HOGENOM" id="CLU_2505307_0_0_11"/>
<sequence length="85" mass="9516">MRRTSSVEVAYPAPSKCETSSHQATPAHGRRLATYLIKRLPTCPISEIARLGRILRKWKDAHLAYFETAGASNAPQRSHQRTLSN</sequence>
<feature type="domain" description="Transposase IS204/IS1001/IS1096/IS1165 DDE" evidence="2">
    <location>
        <begin position="5"/>
        <end position="75"/>
    </location>
</feature>
<evidence type="ECO:0000259" key="2">
    <source>
        <dbReference type="Pfam" id="PF01610"/>
    </source>
</evidence>
<evidence type="ECO:0000313" key="4">
    <source>
        <dbReference type="Proteomes" id="UP000016481"/>
    </source>
</evidence>
<evidence type="ECO:0000256" key="1">
    <source>
        <dbReference type="SAM" id="MobiDB-lite"/>
    </source>
</evidence>